<feature type="transmembrane region" description="Helical" evidence="7">
    <location>
        <begin position="83"/>
        <end position="100"/>
    </location>
</feature>
<feature type="transmembrane region" description="Helical" evidence="7">
    <location>
        <begin position="246"/>
        <end position="266"/>
    </location>
</feature>
<feature type="transmembrane region" description="Helical" evidence="7">
    <location>
        <begin position="147"/>
        <end position="164"/>
    </location>
</feature>
<keyword evidence="2" id="KW-0813">Transport</keyword>
<dbReference type="Proteomes" id="UP000185663">
    <property type="component" value="Chromosome I"/>
</dbReference>
<evidence type="ECO:0000256" key="1">
    <source>
        <dbReference type="ARBA" id="ARBA00004651"/>
    </source>
</evidence>
<dbReference type="InterPro" id="IPR001958">
    <property type="entry name" value="Tet-R_TetA/multi-R_MdtG-like"/>
</dbReference>
<feature type="transmembrane region" description="Helical" evidence="7">
    <location>
        <begin position="106"/>
        <end position="126"/>
    </location>
</feature>
<evidence type="ECO:0000313" key="9">
    <source>
        <dbReference type="EMBL" id="SDR99504.1"/>
    </source>
</evidence>
<dbReference type="RefSeq" id="WP_083371499.1">
    <property type="nucleotide sequence ID" value="NZ_LT629776.1"/>
</dbReference>
<comment type="subcellular location">
    <subcellularLocation>
        <location evidence="1">Cell membrane</location>
        <topology evidence="1">Multi-pass membrane protein</topology>
    </subcellularLocation>
</comment>
<dbReference type="PROSITE" id="PS50850">
    <property type="entry name" value="MFS"/>
    <property type="match status" value="1"/>
</dbReference>
<accession>A0A1H1NKH5</accession>
<sequence length="399" mass="41441">MRDRRLRTPRTPRERALWVLYADTLTMAVGFYMLVPLLAYHFLQDLGLTVAVVGALTALRSAAQNGMMPFSGWAADRIGYRRAIAGGVLVRALGFVVLGSGGSVPVLVVGSVLAGLGGALFHPASYAAYAALAGEDDRVRVYATRELISNVGFILGPMVGGLLAGLDFRWVAYGSAGLFATAFVLTVLGLPASLTGPATEPTRFGAALKDRRFVRYCVLASGLWLLVSQLYLVVPVRAADVLPGPAGVGLVYTAAAVFMVLVMLPLTGFASRHLPPRAILATGALALGTGVAVMGLWGTLAGLLAGIGVFTIGQMLSQPVMNAVVSDFAGTTSVASYFGVLGLAQSVGGILGNLAGGFLYTVAQGDGPAANLVWFFFLGWGLLMAVLFLRFGPRSAAPA</sequence>
<dbReference type="GO" id="GO:0005886">
    <property type="term" value="C:plasma membrane"/>
    <property type="evidence" value="ECO:0007669"/>
    <property type="project" value="UniProtKB-SubCell"/>
</dbReference>
<keyword evidence="4 7" id="KW-0812">Transmembrane</keyword>
<dbReference type="Pfam" id="PF07690">
    <property type="entry name" value="MFS_1"/>
    <property type="match status" value="1"/>
</dbReference>
<keyword evidence="6 7" id="KW-0472">Membrane</keyword>
<feature type="transmembrane region" description="Helical" evidence="7">
    <location>
        <begin position="372"/>
        <end position="391"/>
    </location>
</feature>
<feature type="transmembrane region" description="Helical" evidence="7">
    <location>
        <begin position="303"/>
        <end position="325"/>
    </location>
</feature>
<gene>
    <name evidence="9" type="ORF">SAMN04489860_0558</name>
</gene>
<dbReference type="PRINTS" id="PR01035">
    <property type="entry name" value="TCRTETA"/>
</dbReference>
<dbReference type="PANTHER" id="PTHR23517">
    <property type="entry name" value="RESISTANCE PROTEIN MDTM, PUTATIVE-RELATED-RELATED"/>
    <property type="match status" value="1"/>
</dbReference>
<feature type="transmembrane region" description="Helical" evidence="7">
    <location>
        <begin position="170"/>
        <end position="192"/>
    </location>
</feature>
<dbReference type="OrthoDB" id="3285778at2"/>
<feature type="transmembrane region" description="Helical" evidence="7">
    <location>
        <begin position="278"/>
        <end position="297"/>
    </location>
</feature>
<dbReference type="PANTHER" id="PTHR23517:SF2">
    <property type="entry name" value="MULTIDRUG RESISTANCE PROTEIN MDTH"/>
    <property type="match status" value="1"/>
</dbReference>
<keyword evidence="3" id="KW-1003">Cell membrane</keyword>
<dbReference type="STRING" id="545619.SAMN04489860_0558"/>
<feature type="transmembrane region" description="Helical" evidence="7">
    <location>
        <begin position="213"/>
        <end position="234"/>
    </location>
</feature>
<dbReference type="Gene3D" id="1.20.1250.20">
    <property type="entry name" value="MFS general substrate transporter like domains"/>
    <property type="match status" value="1"/>
</dbReference>
<dbReference type="InterPro" id="IPR011701">
    <property type="entry name" value="MFS"/>
</dbReference>
<proteinExistence type="predicted"/>
<evidence type="ECO:0000256" key="7">
    <source>
        <dbReference type="SAM" id="Phobius"/>
    </source>
</evidence>
<evidence type="ECO:0000256" key="6">
    <source>
        <dbReference type="ARBA" id="ARBA00023136"/>
    </source>
</evidence>
<dbReference type="InterPro" id="IPR036259">
    <property type="entry name" value="MFS_trans_sf"/>
</dbReference>
<protein>
    <submittedName>
        <fullName evidence="9">MFS transporter, DHA1 family, multidrug resistance protein</fullName>
    </submittedName>
</protein>
<keyword evidence="5 7" id="KW-1133">Transmembrane helix</keyword>
<name>A0A1H1NKH5_9CELL</name>
<reference evidence="10" key="1">
    <citation type="submission" date="2016-10" db="EMBL/GenBank/DDBJ databases">
        <authorList>
            <person name="Varghese N."/>
            <person name="Submissions S."/>
        </authorList>
    </citation>
    <scope>NUCLEOTIDE SEQUENCE [LARGE SCALE GENOMIC DNA]</scope>
    <source>
        <strain evidence="10">DSM 22126</strain>
    </source>
</reference>
<evidence type="ECO:0000313" key="10">
    <source>
        <dbReference type="Proteomes" id="UP000185663"/>
    </source>
</evidence>
<dbReference type="InterPro" id="IPR020846">
    <property type="entry name" value="MFS_dom"/>
</dbReference>
<dbReference type="AlphaFoldDB" id="A0A1H1NKH5"/>
<feature type="transmembrane region" description="Helical" evidence="7">
    <location>
        <begin position="46"/>
        <end position="63"/>
    </location>
</feature>
<evidence type="ECO:0000256" key="2">
    <source>
        <dbReference type="ARBA" id="ARBA00022448"/>
    </source>
</evidence>
<dbReference type="SUPFAM" id="SSF103473">
    <property type="entry name" value="MFS general substrate transporter"/>
    <property type="match status" value="1"/>
</dbReference>
<dbReference type="eggNOG" id="COG2814">
    <property type="taxonomic scope" value="Bacteria"/>
</dbReference>
<keyword evidence="10" id="KW-1185">Reference proteome</keyword>
<dbReference type="EMBL" id="LT629776">
    <property type="protein sequence ID" value="SDR99504.1"/>
    <property type="molecule type" value="Genomic_DNA"/>
</dbReference>
<organism evidence="9 10">
    <name type="scientific">Paraoerskovia marina</name>
    <dbReference type="NCBI Taxonomy" id="545619"/>
    <lineage>
        <taxon>Bacteria</taxon>
        <taxon>Bacillati</taxon>
        <taxon>Actinomycetota</taxon>
        <taxon>Actinomycetes</taxon>
        <taxon>Micrococcales</taxon>
        <taxon>Cellulomonadaceae</taxon>
        <taxon>Paraoerskovia</taxon>
    </lineage>
</organism>
<feature type="transmembrane region" description="Helical" evidence="7">
    <location>
        <begin position="337"/>
        <end position="360"/>
    </location>
</feature>
<evidence type="ECO:0000259" key="8">
    <source>
        <dbReference type="PROSITE" id="PS50850"/>
    </source>
</evidence>
<evidence type="ECO:0000256" key="4">
    <source>
        <dbReference type="ARBA" id="ARBA00022692"/>
    </source>
</evidence>
<feature type="transmembrane region" description="Helical" evidence="7">
    <location>
        <begin position="20"/>
        <end position="40"/>
    </location>
</feature>
<evidence type="ECO:0000256" key="5">
    <source>
        <dbReference type="ARBA" id="ARBA00022989"/>
    </source>
</evidence>
<dbReference type="GO" id="GO:0022857">
    <property type="term" value="F:transmembrane transporter activity"/>
    <property type="evidence" value="ECO:0007669"/>
    <property type="project" value="InterPro"/>
</dbReference>
<dbReference type="InterPro" id="IPR050171">
    <property type="entry name" value="MFS_Transporters"/>
</dbReference>
<evidence type="ECO:0000256" key="3">
    <source>
        <dbReference type="ARBA" id="ARBA00022475"/>
    </source>
</evidence>
<feature type="domain" description="Major facilitator superfamily (MFS) profile" evidence="8">
    <location>
        <begin position="16"/>
        <end position="396"/>
    </location>
</feature>